<dbReference type="SUPFAM" id="SSF55785">
    <property type="entry name" value="PYP-like sensor domain (PAS domain)"/>
    <property type="match status" value="1"/>
</dbReference>
<dbReference type="PANTHER" id="PTHR44757:SF2">
    <property type="entry name" value="BIOFILM ARCHITECTURE MAINTENANCE PROTEIN MBAA"/>
    <property type="match status" value="1"/>
</dbReference>
<feature type="modified residue" description="4-aspartylphosphate" evidence="1">
    <location>
        <position position="184"/>
    </location>
</feature>
<accession>A0ABU1W0N9</accession>
<dbReference type="SMART" id="SM00052">
    <property type="entry name" value="EAL"/>
    <property type="match status" value="1"/>
</dbReference>
<dbReference type="PROSITE" id="PS50110">
    <property type="entry name" value="RESPONSE_REGULATORY"/>
    <property type="match status" value="2"/>
</dbReference>
<dbReference type="PROSITE" id="PS50883">
    <property type="entry name" value="EAL"/>
    <property type="match status" value="1"/>
</dbReference>
<dbReference type="PROSITE" id="PS50113">
    <property type="entry name" value="PAC"/>
    <property type="match status" value="1"/>
</dbReference>
<dbReference type="SMART" id="SM00448">
    <property type="entry name" value="REC"/>
    <property type="match status" value="2"/>
</dbReference>
<dbReference type="SUPFAM" id="SSF52172">
    <property type="entry name" value="CheY-like"/>
    <property type="match status" value="2"/>
</dbReference>
<dbReference type="PANTHER" id="PTHR44757">
    <property type="entry name" value="DIGUANYLATE CYCLASE DGCP"/>
    <property type="match status" value="1"/>
</dbReference>
<evidence type="ECO:0000313" key="6">
    <source>
        <dbReference type="EMBL" id="MDR7121524.1"/>
    </source>
</evidence>
<dbReference type="RefSeq" id="WP_310278812.1">
    <property type="nucleotide sequence ID" value="NZ_JAVDWR010000007.1"/>
</dbReference>
<dbReference type="SMART" id="SM00267">
    <property type="entry name" value="GGDEF"/>
    <property type="match status" value="1"/>
</dbReference>
<sequence length="825" mass="92892">MAQPLSLLLVVAEEQSRGSVVQLLKSQGGWAVTAVTNSAEAIVQLKSKAFELVISEIEIGSIDGWRLARLLRSNVLQSAASTPFILLSSTYCERITETTARAYGIDLVLPLDQYQKLPEYIQQYAEQPINHQKKPELLLVEDDPDIAELARRILQPFYKITLASTGFEAVELYKPDTYTLVLLDVMLPGMTGQQVLRHIMAIQQSQSVVVMTAHAGVELAEEMLLQGAADFISKPFRADQLRKVMEVAAQREDFMVSNQQFGHKVQALASSESRYKALSMTHQRVLDHVSTVVMELDNRGQIQFANKAWSRFAGAAGLNFPMSHYLAEQDKLLWQQQLNFLFSGLKSHWRHELQLFDDQGELHWVIADLTLLSGEGKAGLTVTLENIDERKKAEQELKHLALHDTLTGLYNRYFFDQELNRLAASARNNQEQHALLYLDLDHFKVINDSQGHSQGDAILREVASLLSAGLGKDDVLCRVGGDEFALLLTHCELSSAEQRAQRLCASLQQGHYRIADRVYKISCSIGLAKIDGSASEAQQYLQQADIALYVAKRKGRNLVHCYTDDDQDSGELQLSLQWSHQLQEAIVNDQITLHFQPIVKVSNGEVAYFEALVRLQLEDRLVYPGEFIPALERAEDINLLDHQVISKAIAMMHQYPELHKVAINLSAQAFSDARLLPLIKQKLEQYQVDATRIIFELTESASLSNIQATRLMIESLTQLGCEFSIDDFGTGFSTFSYLKQLPAHSIKIDGSFVREMDVDQIDYALVKSIAEIARVLNRKSVAEFVENERILDLLKELGVDYAQGYHISKPMDIENLKKYILETTT</sequence>
<evidence type="ECO:0000313" key="7">
    <source>
        <dbReference type="Proteomes" id="UP001257909"/>
    </source>
</evidence>
<gene>
    <name evidence="6" type="ORF">J2W69_002475</name>
</gene>
<dbReference type="Gene3D" id="3.20.20.450">
    <property type="entry name" value="EAL domain"/>
    <property type="match status" value="1"/>
</dbReference>
<dbReference type="InterPro" id="IPR011006">
    <property type="entry name" value="CheY-like_superfamily"/>
</dbReference>
<evidence type="ECO:0000259" key="2">
    <source>
        <dbReference type="PROSITE" id="PS50110"/>
    </source>
</evidence>
<dbReference type="Proteomes" id="UP001257909">
    <property type="component" value="Unassembled WGS sequence"/>
</dbReference>
<dbReference type="NCBIfam" id="TIGR00229">
    <property type="entry name" value="sensory_box"/>
    <property type="match status" value="1"/>
</dbReference>
<dbReference type="SUPFAM" id="SSF55073">
    <property type="entry name" value="Nucleotide cyclase"/>
    <property type="match status" value="1"/>
</dbReference>
<dbReference type="InterPro" id="IPR000014">
    <property type="entry name" value="PAS"/>
</dbReference>
<dbReference type="CDD" id="cd01949">
    <property type="entry name" value="GGDEF"/>
    <property type="match status" value="1"/>
</dbReference>
<dbReference type="Gene3D" id="3.30.450.20">
    <property type="entry name" value="PAS domain"/>
    <property type="match status" value="1"/>
</dbReference>
<dbReference type="InterPro" id="IPR001789">
    <property type="entry name" value="Sig_transdc_resp-reg_receiver"/>
</dbReference>
<evidence type="ECO:0000259" key="5">
    <source>
        <dbReference type="PROSITE" id="PS50887"/>
    </source>
</evidence>
<reference evidence="6 7" key="1">
    <citation type="submission" date="2023-07" db="EMBL/GenBank/DDBJ databases">
        <title>Sorghum-associated microbial communities from plants grown in Nebraska, USA.</title>
        <authorList>
            <person name="Schachtman D."/>
        </authorList>
    </citation>
    <scope>NUCLEOTIDE SEQUENCE [LARGE SCALE GENOMIC DNA]</scope>
    <source>
        <strain evidence="6 7">4138</strain>
    </source>
</reference>
<keyword evidence="7" id="KW-1185">Reference proteome</keyword>
<evidence type="ECO:0000256" key="1">
    <source>
        <dbReference type="PROSITE-ProRule" id="PRU00169"/>
    </source>
</evidence>
<dbReference type="InterPro" id="IPR029787">
    <property type="entry name" value="Nucleotide_cyclase"/>
</dbReference>
<dbReference type="Pfam" id="PF00990">
    <property type="entry name" value="GGDEF"/>
    <property type="match status" value="1"/>
</dbReference>
<name>A0ABU1W0N9_9GAMM</name>
<dbReference type="Gene3D" id="3.40.50.2300">
    <property type="match status" value="2"/>
</dbReference>
<feature type="domain" description="Response regulatory" evidence="2">
    <location>
        <begin position="136"/>
        <end position="249"/>
    </location>
</feature>
<comment type="caution">
    <text evidence="1">Lacks conserved residue(s) required for the propagation of feature annotation.</text>
</comment>
<dbReference type="Gene3D" id="3.30.70.270">
    <property type="match status" value="1"/>
</dbReference>
<dbReference type="NCBIfam" id="TIGR00254">
    <property type="entry name" value="GGDEF"/>
    <property type="match status" value="1"/>
</dbReference>
<feature type="domain" description="Response regulatory" evidence="2">
    <location>
        <begin position="6"/>
        <end position="126"/>
    </location>
</feature>
<dbReference type="EMBL" id="JAVDWR010000007">
    <property type="protein sequence ID" value="MDR7121524.1"/>
    <property type="molecule type" value="Genomic_DNA"/>
</dbReference>
<feature type="domain" description="GGDEF" evidence="5">
    <location>
        <begin position="431"/>
        <end position="564"/>
    </location>
</feature>
<evidence type="ECO:0000259" key="3">
    <source>
        <dbReference type="PROSITE" id="PS50113"/>
    </source>
</evidence>
<keyword evidence="1" id="KW-0597">Phosphoprotein</keyword>
<dbReference type="InterPro" id="IPR035965">
    <property type="entry name" value="PAS-like_dom_sf"/>
</dbReference>
<comment type="caution">
    <text evidence="6">The sequence shown here is derived from an EMBL/GenBank/DDBJ whole genome shotgun (WGS) entry which is preliminary data.</text>
</comment>
<dbReference type="Pfam" id="PF00072">
    <property type="entry name" value="Response_reg"/>
    <property type="match status" value="1"/>
</dbReference>
<dbReference type="InterPro" id="IPR000160">
    <property type="entry name" value="GGDEF_dom"/>
</dbReference>
<evidence type="ECO:0000259" key="4">
    <source>
        <dbReference type="PROSITE" id="PS50883"/>
    </source>
</evidence>
<dbReference type="InterPro" id="IPR052155">
    <property type="entry name" value="Biofilm_reg_signaling"/>
</dbReference>
<feature type="domain" description="PAC" evidence="3">
    <location>
        <begin position="349"/>
        <end position="399"/>
    </location>
</feature>
<dbReference type="CDD" id="cd00156">
    <property type="entry name" value="REC"/>
    <property type="match status" value="2"/>
</dbReference>
<organism evidence="6 7">
    <name type="scientific">Rheinheimera soli</name>
    <dbReference type="NCBI Taxonomy" id="443616"/>
    <lineage>
        <taxon>Bacteria</taxon>
        <taxon>Pseudomonadati</taxon>
        <taxon>Pseudomonadota</taxon>
        <taxon>Gammaproteobacteria</taxon>
        <taxon>Chromatiales</taxon>
        <taxon>Chromatiaceae</taxon>
        <taxon>Rheinheimera</taxon>
    </lineage>
</organism>
<feature type="domain" description="EAL" evidence="4">
    <location>
        <begin position="575"/>
        <end position="824"/>
    </location>
</feature>
<protein>
    <submittedName>
        <fullName evidence="6">Diguanylate cyclase (GGDEF)-like protein/PAS domain S-box-containing protein</fullName>
    </submittedName>
</protein>
<dbReference type="SUPFAM" id="SSF141868">
    <property type="entry name" value="EAL domain-like"/>
    <property type="match status" value="1"/>
</dbReference>
<dbReference type="PROSITE" id="PS50887">
    <property type="entry name" value="GGDEF"/>
    <property type="match status" value="1"/>
</dbReference>
<proteinExistence type="predicted"/>
<dbReference type="CDD" id="cd01948">
    <property type="entry name" value="EAL"/>
    <property type="match status" value="1"/>
</dbReference>
<dbReference type="InterPro" id="IPR043128">
    <property type="entry name" value="Rev_trsase/Diguanyl_cyclase"/>
</dbReference>
<dbReference type="InterPro" id="IPR000700">
    <property type="entry name" value="PAS-assoc_C"/>
</dbReference>
<dbReference type="InterPro" id="IPR035919">
    <property type="entry name" value="EAL_sf"/>
</dbReference>
<dbReference type="InterPro" id="IPR001633">
    <property type="entry name" value="EAL_dom"/>
</dbReference>
<dbReference type="Pfam" id="PF00563">
    <property type="entry name" value="EAL"/>
    <property type="match status" value="1"/>
</dbReference>